<evidence type="ECO:0000313" key="2">
    <source>
        <dbReference type="EMBL" id="VDC60593.1"/>
    </source>
</evidence>
<dbReference type="Pfam" id="PF07734">
    <property type="entry name" value="FBA_1"/>
    <property type="match status" value="1"/>
</dbReference>
<organism evidence="2">
    <name type="scientific">Brassica campestris</name>
    <name type="common">Field mustard</name>
    <dbReference type="NCBI Taxonomy" id="3711"/>
    <lineage>
        <taxon>Eukaryota</taxon>
        <taxon>Viridiplantae</taxon>
        <taxon>Streptophyta</taxon>
        <taxon>Embryophyta</taxon>
        <taxon>Tracheophyta</taxon>
        <taxon>Spermatophyta</taxon>
        <taxon>Magnoliopsida</taxon>
        <taxon>eudicotyledons</taxon>
        <taxon>Gunneridae</taxon>
        <taxon>Pentapetalae</taxon>
        <taxon>rosids</taxon>
        <taxon>malvids</taxon>
        <taxon>Brassicales</taxon>
        <taxon>Brassicaceae</taxon>
        <taxon>Brassiceae</taxon>
        <taxon>Brassica</taxon>
    </lineage>
</organism>
<accession>A0A3P5YGV7</accession>
<reference evidence="2" key="1">
    <citation type="submission" date="2018-11" db="EMBL/GenBank/DDBJ databases">
        <authorList>
            <consortium name="Genoscope - CEA"/>
            <person name="William W."/>
        </authorList>
    </citation>
    <scope>NUCLEOTIDE SEQUENCE</scope>
</reference>
<feature type="domain" description="F-box associated beta-propeller type 1" evidence="1">
    <location>
        <begin position="4"/>
        <end position="106"/>
    </location>
</feature>
<sequence>MSKLDQTIIDQVFHSGGLLLCVDGNSNLVVWNPYLGKTRCIPPARLRVVISDYMTCLVSDTTKNNRNHKILRFFYDKDHPIFYFELFDFKTSSLRFLDIEPDFDLDFC</sequence>
<dbReference type="EMBL" id="LR031568">
    <property type="protein sequence ID" value="VDC60593.1"/>
    <property type="molecule type" value="Genomic_DNA"/>
</dbReference>
<name>A0A3P5YGV7_BRACM</name>
<proteinExistence type="predicted"/>
<gene>
    <name evidence="2" type="ORF">BRAA09T38204Z</name>
</gene>
<evidence type="ECO:0000259" key="1">
    <source>
        <dbReference type="Pfam" id="PF07734"/>
    </source>
</evidence>
<dbReference type="AlphaFoldDB" id="A0A3P5YGV7"/>
<dbReference type="InterPro" id="IPR006527">
    <property type="entry name" value="F-box-assoc_dom_typ1"/>
</dbReference>
<protein>
    <recommendedName>
        <fullName evidence="1">F-box associated beta-propeller type 1 domain-containing protein</fullName>
    </recommendedName>
</protein>